<dbReference type="PANTHER" id="PTHR23226:SF377">
    <property type="entry name" value="ZINC FINGER AND SCAN DOMAIN-CONTAINING PROTEIN 20"/>
    <property type="match status" value="1"/>
</dbReference>
<dbReference type="PANTHER" id="PTHR23226">
    <property type="entry name" value="ZINC FINGER AND SCAN DOMAIN-CONTAINING"/>
    <property type="match status" value="1"/>
</dbReference>
<dbReference type="SMART" id="SM00355">
    <property type="entry name" value="ZnF_C2H2"/>
    <property type="match status" value="2"/>
</dbReference>
<evidence type="ECO:0000256" key="3">
    <source>
        <dbReference type="ARBA" id="ARBA00022771"/>
    </source>
</evidence>
<keyword evidence="1" id="KW-0479">Metal-binding</keyword>
<feature type="non-terminal residue" evidence="7">
    <location>
        <position position="67"/>
    </location>
</feature>
<dbReference type="AlphaFoldDB" id="A0A7L1LJA2"/>
<dbReference type="FunFam" id="3.30.160.60:FF:000490">
    <property type="entry name" value="Zinc finger protein 605"/>
    <property type="match status" value="1"/>
</dbReference>
<dbReference type="GO" id="GO:0000981">
    <property type="term" value="F:DNA-binding transcription factor activity, RNA polymerase II-specific"/>
    <property type="evidence" value="ECO:0007669"/>
    <property type="project" value="TreeGrafter"/>
</dbReference>
<name>A0A7L1LJA2_HIMHI</name>
<evidence type="ECO:0000313" key="7">
    <source>
        <dbReference type="EMBL" id="NXN75131.1"/>
    </source>
</evidence>
<sequence>RVNHRSSLITHRRIHTSDMPYKCPDCGKSYRISNNLRRHRKTHTDERPYRCEECGKSFRHKSTLTIH</sequence>
<dbReference type="FunFam" id="3.30.160.60:FF:002343">
    <property type="entry name" value="Zinc finger protein 33A"/>
    <property type="match status" value="1"/>
</dbReference>
<dbReference type="InterPro" id="IPR036236">
    <property type="entry name" value="Znf_C2H2_sf"/>
</dbReference>
<accession>A0A7L1LJA2</accession>
<dbReference type="SUPFAM" id="SSF57667">
    <property type="entry name" value="beta-beta-alpha zinc fingers"/>
    <property type="match status" value="1"/>
</dbReference>
<feature type="domain" description="C2H2-type" evidence="6">
    <location>
        <begin position="21"/>
        <end position="48"/>
    </location>
</feature>
<evidence type="ECO:0000256" key="1">
    <source>
        <dbReference type="ARBA" id="ARBA00022723"/>
    </source>
</evidence>
<proteinExistence type="predicted"/>
<dbReference type="InterPro" id="IPR013087">
    <property type="entry name" value="Znf_C2H2_type"/>
</dbReference>
<dbReference type="GO" id="GO:0008270">
    <property type="term" value="F:zinc ion binding"/>
    <property type="evidence" value="ECO:0007669"/>
    <property type="project" value="UniProtKB-KW"/>
</dbReference>
<evidence type="ECO:0000259" key="6">
    <source>
        <dbReference type="PROSITE" id="PS50157"/>
    </source>
</evidence>
<comment type="caution">
    <text evidence="7">The sequence shown here is derived from an EMBL/GenBank/DDBJ whole genome shotgun (WGS) entry which is preliminary data.</text>
</comment>
<dbReference type="GO" id="GO:0000978">
    <property type="term" value="F:RNA polymerase II cis-regulatory region sequence-specific DNA binding"/>
    <property type="evidence" value="ECO:0007669"/>
    <property type="project" value="TreeGrafter"/>
</dbReference>
<feature type="domain" description="C2H2-type" evidence="6">
    <location>
        <begin position="49"/>
        <end position="67"/>
    </location>
</feature>
<evidence type="ECO:0000256" key="2">
    <source>
        <dbReference type="ARBA" id="ARBA00022737"/>
    </source>
</evidence>
<organism evidence="7 8">
    <name type="scientific">Himantopus himantopus</name>
    <name type="common">Black-winged stilt</name>
    <name type="synonym">Charadrius himantopus</name>
    <dbReference type="NCBI Taxonomy" id="225398"/>
    <lineage>
        <taxon>Eukaryota</taxon>
        <taxon>Metazoa</taxon>
        <taxon>Chordata</taxon>
        <taxon>Craniata</taxon>
        <taxon>Vertebrata</taxon>
        <taxon>Euteleostomi</taxon>
        <taxon>Archelosauria</taxon>
        <taxon>Archosauria</taxon>
        <taxon>Dinosauria</taxon>
        <taxon>Saurischia</taxon>
        <taxon>Theropoda</taxon>
        <taxon>Coelurosauria</taxon>
        <taxon>Aves</taxon>
        <taxon>Neognathae</taxon>
        <taxon>Neoaves</taxon>
        <taxon>Charadriiformes</taxon>
        <taxon>Recurvirostridae</taxon>
        <taxon>Himantopus</taxon>
    </lineage>
</organism>
<dbReference type="EMBL" id="VXBK01010660">
    <property type="protein sequence ID" value="NXN75131.1"/>
    <property type="molecule type" value="Genomic_DNA"/>
</dbReference>
<keyword evidence="8" id="KW-1185">Reference proteome</keyword>
<gene>
    <name evidence="7" type="primary">Znf85</name>
    <name evidence="7" type="ORF">HIMHIM_R15678</name>
</gene>
<dbReference type="Pfam" id="PF00096">
    <property type="entry name" value="zf-C2H2"/>
    <property type="match status" value="2"/>
</dbReference>
<protein>
    <submittedName>
        <fullName evidence="7">ZNF85 protein</fullName>
    </submittedName>
</protein>
<keyword evidence="3 5" id="KW-0863">Zinc-finger</keyword>
<reference evidence="7 8" key="1">
    <citation type="submission" date="2019-09" db="EMBL/GenBank/DDBJ databases">
        <title>Bird 10,000 Genomes (B10K) Project - Family phase.</title>
        <authorList>
            <person name="Zhang G."/>
        </authorList>
    </citation>
    <scope>NUCLEOTIDE SEQUENCE [LARGE SCALE GENOMIC DNA]</scope>
    <source>
        <strain evidence="7">B10K-DU-002-13</strain>
        <tissue evidence="7">Muscle</tissue>
    </source>
</reference>
<keyword evidence="2" id="KW-0677">Repeat</keyword>
<dbReference type="OrthoDB" id="654211at2759"/>
<dbReference type="PROSITE" id="PS00028">
    <property type="entry name" value="ZINC_FINGER_C2H2_1"/>
    <property type="match status" value="1"/>
</dbReference>
<dbReference type="Proteomes" id="UP000571567">
    <property type="component" value="Unassembled WGS sequence"/>
</dbReference>
<dbReference type="PROSITE" id="PS50157">
    <property type="entry name" value="ZINC_FINGER_C2H2_2"/>
    <property type="match status" value="2"/>
</dbReference>
<evidence type="ECO:0000313" key="8">
    <source>
        <dbReference type="Proteomes" id="UP000571567"/>
    </source>
</evidence>
<evidence type="ECO:0000256" key="5">
    <source>
        <dbReference type="PROSITE-ProRule" id="PRU00042"/>
    </source>
</evidence>
<evidence type="ECO:0000256" key="4">
    <source>
        <dbReference type="ARBA" id="ARBA00022833"/>
    </source>
</evidence>
<keyword evidence="4" id="KW-0862">Zinc</keyword>
<feature type="non-terminal residue" evidence="7">
    <location>
        <position position="1"/>
    </location>
</feature>
<dbReference type="Gene3D" id="3.30.160.60">
    <property type="entry name" value="Classic Zinc Finger"/>
    <property type="match status" value="2"/>
</dbReference>